<dbReference type="Proteomes" id="UP001168821">
    <property type="component" value="Unassembled WGS sequence"/>
</dbReference>
<dbReference type="InterPro" id="IPR033253">
    <property type="entry name" value="CFAP45"/>
</dbReference>
<evidence type="ECO:0000256" key="5">
    <source>
        <dbReference type="ARBA" id="ARBA00023273"/>
    </source>
</evidence>
<dbReference type="PANTHER" id="PTHR15504:SF0">
    <property type="entry name" value="CILIA- AND FLAGELLA-ASSOCIATED PROTEIN 45"/>
    <property type="match status" value="1"/>
</dbReference>
<evidence type="ECO:0000259" key="9">
    <source>
        <dbReference type="Pfam" id="PF13868"/>
    </source>
</evidence>
<evidence type="ECO:0000313" key="11">
    <source>
        <dbReference type="Proteomes" id="UP001168821"/>
    </source>
</evidence>
<evidence type="ECO:0000256" key="2">
    <source>
        <dbReference type="ARBA" id="ARBA00022846"/>
    </source>
</evidence>
<keyword evidence="11" id="KW-1185">Reference proteome</keyword>
<feature type="coiled-coil region" evidence="8">
    <location>
        <begin position="81"/>
        <end position="119"/>
    </location>
</feature>
<comment type="subcellular location">
    <subcellularLocation>
        <location evidence="1">Cell projection</location>
        <location evidence="1">Cilium</location>
        <location evidence="1">Flagellum</location>
    </subcellularLocation>
</comment>
<evidence type="ECO:0000256" key="8">
    <source>
        <dbReference type="SAM" id="Coils"/>
    </source>
</evidence>
<dbReference type="InterPro" id="IPR043597">
    <property type="entry name" value="TPH_dom"/>
</dbReference>
<keyword evidence="5" id="KW-0966">Cell projection</keyword>
<accession>A0AA38I3I7</accession>
<name>A0AA38I3I7_9CUCU</name>
<comment type="similarity">
    <text evidence="6">Belongs to the CFAP45 family.</text>
</comment>
<feature type="coiled-coil region" evidence="8">
    <location>
        <begin position="176"/>
        <end position="297"/>
    </location>
</feature>
<organism evidence="10 11">
    <name type="scientific">Zophobas morio</name>
    <dbReference type="NCBI Taxonomy" id="2755281"/>
    <lineage>
        <taxon>Eukaryota</taxon>
        <taxon>Metazoa</taxon>
        <taxon>Ecdysozoa</taxon>
        <taxon>Arthropoda</taxon>
        <taxon>Hexapoda</taxon>
        <taxon>Insecta</taxon>
        <taxon>Pterygota</taxon>
        <taxon>Neoptera</taxon>
        <taxon>Endopterygota</taxon>
        <taxon>Coleoptera</taxon>
        <taxon>Polyphaga</taxon>
        <taxon>Cucujiformia</taxon>
        <taxon>Tenebrionidae</taxon>
        <taxon>Zophobas</taxon>
    </lineage>
</organism>
<dbReference type="Pfam" id="PF13868">
    <property type="entry name" value="TPH"/>
    <property type="match status" value="1"/>
</dbReference>
<keyword evidence="4" id="KW-0969">Cilium</keyword>
<protein>
    <recommendedName>
        <fullName evidence="7">Cilia- and flagella-associated protein 45</fullName>
    </recommendedName>
</protein>
<comment type="caution">
    <text evidence="10">The sequence shown here is derived from an EMBL/GenBank/DDBJ whole genome shotgun (WGS) entry which is preliminary data.</text>
</comment>
<reference evidence="10" key="1">
    <citation type="journal article" date="2023" name="G3 (Bethesda)">
        <title>Whole genome assemblies of Zophobas morio and Tenebrio molitor.</title>
        <authorList>
            <person name="Kaur S."/>
            <person name="Stinson S.A."/>
            <person name="diCenzo G.C."/>
        </authorList>
    </citation>
    <scope>NUCLEOTIDE SEQUENCE</scope>
    <source>
        <strain evidence="10">QUZm001</strain>
    </source>
</reference>
<evidence type="ECO:0000256" key="6">
    <source>
        <dbReference type="ARBA" id="ARBA00034116"/>
    </source>
</evidence>
<feature type="coiled-coil region" evidence="8">
    <location>
        <begin position="334"/>
        <end position="490"/>
    </location>
</feature>
<sequence length="511" mass="61832">MPPYRNKMPSKQQNKPATRGIVIDEKMCIKTVNKPKEYVIAYDVQGMRKLMVPDRNPIDIPGILAKSEFQRLKNQAHIVTLKDRMMMLDEAEQKKNALLRESEKRKQQLQKVQAQQQSKVGSTLSEAERTAKSKSKYLLKRSFDLIQEQDNRVKRVNGVILATKCRAIRNAQIAEKELIQKQLEEEDRRLDMMMEQKRQMELEEEEKRQKHEEKKKQAYVQSLSDQMRMNEIERMIEAERIEEESRMINKAFLAIQQEEERKLKEKKEQQKQIRNEMKKANDDLERYKLVKQEEQRIADLRIQKFMQEKMERELRREQELALAKAAKEQEIVRMRNQQQRSQDMKAAMDEMNALRIQEEVERKWREKEMAEAKAKKEQQDQLKLEREKQITDLRRAAALELARDEEDFHRVAKVQREEWEKEMEKRKKKREMAEQHRKDLLKQIDEKERERIIMQKEKYEEANLQQYDQLKKDQYVKEHLKSKIEELRNKQIPEQFIKDIEHHIEAIINNT</sequence>
<evidence type="ECO:0000313" key="10">
    <source>
        <dbReference type="EMBL" id="KAJ3648364.1"/>
    </source>
</evidence>
<dbReference type="GO" id="GO:0031514">
    <property type="term" value="C:motile cilium"/>
    <property type="evidence" value="ECO:0007669"/>
    <property type="project" value="UniProtKB-SubCell"/>
</dbReference>
<evidence type="ECO:0000256" key="3">
    <source>
        <dbReference type="ARBA" id="ARBA00023054"/>
    </source>
</evidence>
<evidence type="ECO:0000256" key="1">
    <source>
        <dbReference type="ARBA" id="ARBA00004230"/>
    </source>
</evidence>
<proteinExistence type="inferred from homology"/>
<dbReference type="EMBL" id="JALNTZ010000006">
    <property type="protein sequence ID" value="KAJ3648364.1"/>
    <property type="molecule type" value="Genomic_DNA"/>
</dbReference>
<evidence type="ECO:0000256" key="4">
    <source>
        <dbReference type="ARBA" id="ARBA00023069"/>
    </source>
</evidence>
<feature type="domain" description="Trichohyalin-plectin-homology" evidence="9">
    <location>
        <begin position="146"/>
        <end position="494"/>
    </location>
</feature>
<dbReference type="AlphaFoldDB" id="A0AA38I3I7"/>
<evidence type="ECO:0000256" key="7">
    <source>
        <dbReference type="ARBA" id="ARBA00034142"/>
    </source>
</evidence>
<gene>
    <name evidence="10" type="ORF">Zmor_020174</name>
</gene>
<dbReference type="PANTHER" id="PTHR15504">
    <property type="entry name" value="NASOPHARYNGEAL EPITHELIUM SPECIFIC PROTEIN 1"/>
    <property type="match status" value="1"/>
</dbReference>
<keyword evidence="3 8" id="KW-0175">Coiled coil</keyword>
<keyword evidence="2" id="KW-0282">Flagellum</keyword>